<name>A0A4Y7TN93_COPMI</name>
<gene>
    <name evidence="2" type="ORF">FA13DRAFT_1362041</name>
</gene>
<keyword evidence="1" id="KW-0472">Membrane</keyword>
<keyword evidence="1" id="KW-0812">Transmembrane</keyword>
<dbReference type="Proteomes" id="UP000298030">
    <property type="component" value="Unassembled WGS sequence"/>
</dbReference>
<feature type="transmembrane region" description="Helical" evidence="1">
    <location>
        <begin position="118"/>
        <end position="136"/>
    </location>
</feature>
<sequence length="140" mass="15205">MPGLCMDQRARVASGGTNVVAASTGANIYRVAWTLGDDIGVAISVVCWQRNITWVSWHAYSLVGCQVTGGEGLSTRFRALTQPFSKYAPFPCAAWTFQLVCVVSMITTRKSCEHSNGLLFLSIPFVIYTHLVSLGLPHPP</sequence>
<protein>
    <submittedName>
        <fullName evidence="2">Uncharacterized protein</fullName>
    </submittedName>
</protein>
<dbReference type="AlphaFoldDB" id="A0A4Y7TN93"/>
<evidence type="ECO:0000313" key="3">
    <source>
        <dbReference type="Proteomes" id="UP000298030"/>
    </source>
</evidence>
<keyword evidence="3" id="KW-1185">Reference proteome</keyword>
<organism evidence="2 3">
    <name type="scientific">Coprinellus micaceus</name>
    <name type="common">Glistening ink-cap mushroom</name>
    <name type="synonym">Coprinus micaceus</name>
    <dbReference type="NCBI Taxonomy" id="71717"/>
    <lineage>
        <taxon>Eukaryota</taxon>
        <taxon>Fungi</taxon>
        <taxon>Dikarya</taxon>
        <taxon>Basidiomycota</taxon>
        <taxon>Agaricomycotina</taxon>
        <taxon>Agaricomycetes</taxon>
        <taxon>Agaricomycetidae</taxon>
        <taxon>Agaricales</taxon>
        <taxon>Agaricineae</taxon>
        <taxon>Psathyrellaceae</taxon>
        <taxon>Coprinellus</taxon>
    </lineage>
</organism>
<evidence type="ECO:0000313" key="2">
    <source>
        <dbReference type="EMBL" id="TEB35626.1"/>
    </source>
</evidence>
<keyword evidence="1" id="KW-1133">Transmembrane helix</keyword>
<reference evidence="2 3" key="1">
    <citation type="journal article" date="2019" name="Nat. Ecol. Evol.">
        <title>Megaphylogeny resolves global patterns of mushroom evolution.</title>
        <authorList>
            <person name="Varga T."/>
            <person name="Krizsan K."/>
            <person name="Foldi C."/>
            <person name="Dima B."/>
            <person name="Sanchez-Garcia M."/>
            <person name="Sanchez-Ramirez S."/>
            <person name="Szollosi G.J."/>
            <person name="Szarkandi J.G."/>
            <person name="Papp V."/>
            <person name="Albert L."/>
            <person name="Andreopoulos W."/>
            <person name="Angelini C."/>
            <person name="Antonin V."/>
            <person name="Barry K.W."/>
            <person name="Bougher N.L."/>
            <person name="Buchanan P."/>
            <person name="Buyck B."/>
            <person name="Bense V."/>
            <person name="Catcheside P."/>
            <person name="Chovatia M."/>
            <person name="Cooper J."/>
            <person name="Damon W."/>
            <person name="Desjardin D."/>
            <person name="Finy P."/>
            <person name="Geml J."/>
            <person name="Haridas S."/>
            <person name="Hughes K."/>
            <person name="Justo A."/>
            <person name="Karasinski D."/>
            <person name="Kautmanova I."/>
            <person name="Kiss B."/>
            <person name="Kocsube S."/>
            <person name="Kotiranta H."/>
            <person name="LaButti K.M."/>
            <person name="Lechner B.E."/>
            <person name="Liimatainen K."/>
            <person name="Lipzen A."/>
            <person name="Lukacs Z."/>
            <person name="Mihaltcheva S."/>
            <person name="Morgado L.N."/>
            <person name="Niskanen T."/>
            <person name="Noordeloos M.E."/>
            <person name="Ohm R.A."/>
            <person name="Ortiz-Santana B."/>
            <person name="Ovrebo C."/>
            <person name="Racz N."/>
            <person name="Riley R."/>
            <person name="Savchenko A."/>
            <person name="Shiryaev A."/>
            <person name="Soop K."/>
            <person name="Spirin V."/>
            <person name="Szebenyi C."/>
            <person name="Tomsovsky M."/>
            <person name="Tulloss R.E."/>
            <person name="Uehling J."/>
            <person name="Grigoriev I.V."/>
            <person name="Vagvolgyi C."/>
            <person name="Papp T."/>
            <person name="Martin F.M."/>
            <person name="Miettinen O."/>
            <person name="Hibbett D.S."/>
            <person name="Nagy L.G."/>
        </authorList>
    </citation>
    <scope>NUCLEOTIDE SEQUENCE [LARGE SCALE GENOMIC DNA]</scope>
    <source>
        <strain evidence="2 3">FP101781</strain>
    </source>
</reference>
<proteinExistence type="predicted"/>
<comment type="caution">
    <text evidence="2">The sequence shown here is derived from an EMBL/GenBank/DDBJ whole genome shotgun (WGS) entry which is preliminary data.</text>
</comment>
<dbReference type="EMBL" id="QPFP01000007">
    <property type="protein sequence ID" value="TEB35626.1"/>
    <property type="molecule type" value="Genomic_DNA"/>
</dbReference>
<accession>A0A4Y7TN93</accession>
<evidence type="ECO:0000256" key="1">
    <source>
        <dbReference type="SAM" id="Phobius"/>
    </source>
</evidence>